<sequence length="478" mass="52815">MKHMCFLCDPRTSIVVGEPRGDLPIVSKLVRALPQETLDSGVPHKHLRPYTPFLAFKSSQPTSSLTISFIMASFNIPSANIVQTEVPSGTLPRDFYLQRYNSAAPPYLSYSSFVPRSIVEHLMRDKKDRAISVKFQKGRNDSITNMEGAMHTFLTPVVPVFLHGDYQYVHGHRMYPLPDYKDTQTARIVVLSALVQPDFQDAQVMVQLSRLGQKEFVGAPLPDGFRPISIQAKQNSEDRLTYDIGLKQHLVTHLTALRCLPPLSAVSPISVTDAEALLTSMICTDTIRRVNAFVRIDSGAVLSLELLFRAALEQTRNEFRALERLCIRGYVYTFDPPAIFARKISAALLNRLMIGALHALARETTLARLRVYGFNDYDDPAALPLVRRALAPQPVVAVMSKATLLGPNGTYAPPEGCRDALLVIHNNSDAFGQNIETEQPGGSLDGTIGAYSSAAASLHLYSDSQMIVYCQGLTAIIR</sequence>
<protein>
    <submittedName>
        <fullName evidence="1">Uncharacterized protein</fullName>
    </submittedName>
</protein>
<evidence type="ECO:0000313" key="1">
    <source>
        <dbReference type="EMBL" id="KAI0032387.1"/>
    </source>
</evidence>
<dbReference type="EMBL" id="MU273548">
    <property type="protein sequence ID" value="KAI0032387.1"/>
    <property type="molecule type" value="Genomic_DNA"/>
</dbReference>
<reference evidence="1" key="2">
    <citation type="journal article" date="2022" name="New Phytol.">
        <title>Evolutionary transition to the ectomycorrhizal habit in the genomes of a hyperdiverse lineage of mushroom-forming fungi.</title>
        <authorList>
            <person name="Looney B."/>
            <person name="Miyauchi S."/>
            <person name="Morin E."/>
            <person name="Drula E."/>
            <person name="Courty P.E."/>
            <person name="Kohler A."/>
            <person name="Kuo A."/>
            <person name="LaButti K."/>
            <person name="Pangilinan J."/>
            <person name="Lipzen A."/>
            <person name="Riley R."/>
            <person name="Andreopoulos W."/>
            <person name="He G."/>
            <person name="Johnson J."/>
            <person name="Nolan M."/>
            <person name="Tritt A."/>
            <person name="Barry K.W."/>
            <person name="Grigoriev I.V."/>
            <person name="Nagy L.G."/>
            <person name="Hibbett D."/>
            <person name="Henrissat B."/>
            <person name="Matheny P.B."/>
            <person name="Labbe J."/>
            <person name="Martin F.M."/>
        </authorList>
    </citation>
    <scope>NUCLEOTIDE SEQUENCE</scope>
    <source>
        <strain evidence="1">EC-137</strain>
    </source>
</reference>
<accession>A0ACB8QL55</accession>
<comment type="caution">
    <text evidence="1">The sequence shown here is derived from an EMBL/GenBank/DDBJ whole genome shotgun (WGS) entry which is preliminary data.</text>
</comment>
<reference evidence="1" key="1">
    <citation type="submission" date="2021-02" db="EMBL/GenBank/DDBJ databases">
        <authorList>
            <consortium name="DOE Joint Genome Institute"/>
            <person name="Ahrendt S."/>
            <person name="Looney B.P."/>
            <person name="Miyauchi S."/>
            <person name="Morin E."/>
            <person name="Drula E."/>
            <person name="Courty P.E."/>
            <person name="Chicoki N."/>
            <person name="Fauchery L."/>
            <person name="Kohler A."/>
            <person name="Kuo A."/>
            <person name="Labutti K."/>
            <person name="Pangilinan J."/>
            <person name="Lipzen A."/>
            <person name="Riley R."/>
            <person name="Andreopoulos W."/>
            <person name="He G."/>
            <person name="Johnson J."/>
            <person name="Barry K.W."/>
            <person name="Grigoriev I.V."/>
            <person name="Nagy L."/>
            <person name="Hibbett D."/>
            <person name="Henrissat B."/>
            <person name="Matheny P.B."/>
            <person name="Labbe J."/>
            <person name="Martin F."/>
        </authorList>
    </citation>
    <scope>NUCLEOTIDE SEQUENCE</scope>
    <source>
        <strain evidence="1">EC-137</strain>
    </source>
</reference>
<keyword evidence="2" id="KW-1185">Reference proteome</keyword>
<organism evidence="1 2">
    <name type="scientific">Vararia minispora EC-137</name>
    <dbReference type="NCBI Taxonomy" id="1314806"/>
    <lineage>
        <taxon>Eukaryota</taxon>
        <taxon>Fungi</taxon>
        <taxon>Dikarya</taxon>
        <taxon>Basidiomycota</taxon>
        <taxon>Agaricomycotina</taxon>
        <taxon>Agaricomycetes</taxon>
        <taxon>Russulales</taxon>
        <taxon>Lachnocladiaceae</taxon>
        <taxon>Vararia</taxon>
    </lineage>
</organism>
<dbReference type="Proteomes" id="UP000814128">
    <property type="component" value="Unassembled WGS sequence"/>
</dbReference>
<evidence type="ECO:0000313" key="2">
    <source>
        <dbReference type="Proteomes" id="UP000814128"/>
    </source>
</evidence>
<proteinExistence type="predicted"/>
<name>A0ACB8QL55_9AGAM</name>
<gene>
    <name evidence="1" type="ORF">K488DRAFT_85928</name>
</gene>